<evidence type="ECO:0000256" key="3">
    <source>
        <dbReference type="ARBA" id="ARBA00022801"/>
    </source>
</evidence>
<feature type="region of interest" description="Disordered" evidence="7">
    <location>
        <begin position="1"/>
        <end position="53"/>
    </location>
</feature>
<dbReference type="PANTHER" id="PTHR43806:SF11">
    <property type="entry name" value="CEREVISIN-RELATED"/>
    <property type="match status" value="1"/>
</dbReference>
<dbReference type="Gene3D" id="3.40.50.200">
    <property type="entry name" value="Peptidase S8/S53 domain"/>
    <property type="match status" value="1"/>
</dbReference>
<evidence type="ECO:0000256" key="7">
    <source>
        <dbReference type="SAM" id="MobiDB-lite"/>
    </source>
</evidence>
<evidence type="ECO:0000313" key="10">
    <source>
        <dbReference type="Proteomes" id="UP001416858"/>
    </source>
</evidence>
<comment type="similarity">
    <text evidence="1 5 6">Belongs to the peptidase S8 family.</text>
</comment>
<keyword evidence="3 5" id="KW-0378">Hydrolase</keyword>
<dbReference type="PROSITE" id="PS00137">
    <property type="entry name" value="SUBTILASE_HIS"/>
    <property type="match status" value="1"/>
</dbReference>
<dbReference type="InterPro" id="IPR023827">
    <property type="entry name" value="Peptidase_S8_Asp-AS"/>
</dbReference>
<evidence type="ECO:0000256" key="5">
    <source>
        <dbReference type="PROSITE-ProRule" id="PRU01240"/>
    </source>
</evidence>
<comment type="caution">
    <text evidence="9">The sequence shown here is derived from an EMBL/GenBank/DDBJ whole genome shotgun (WGS) entry which is preliminary data.</text>
</comment>
<sequence>MAKEKKKSSSQSKKEARSKQKAQSKAKSKDKTKSSTASKKRATSPEPLADLMDRRHPQSLFVRSEQIVGNDPGEPVTTGRFLATTLDATPEATKQMLRELQDQVGVRRVVSSRDGGVFEMPKDAEAMVLQSLGIVVLCVDPSQTKALASTSRGQSKRKQAGFVVEPEYYCQHAVRSRSAVSADYLRGYRDALDQWIEQPDLEQKLIYEPEPLDRGLPPSPEPKLPLGLQTRTQPFRSPEPSSTWGLQQTRVDLCPLSGNGVRVAVIDSGLDLQHPGFTDRIAKTVSYVGRSAQDDHGHGTHCAGTLCGQETTTLRYGIARKAELYVAKVLDQNGRGMEANVIAGIEWAINQGCRVISVSIERGVDSCSSGFSNAYEAAGLRAIQQNSLVIAAAGNRSRRSAGIQRRVSAPANTPSIVGVGAIRESGHVADFSNRTFCRYGEVDFVAPGVDVFSSDITSDQYRTRDGTSMATPHVAGIAALLIEQDPGLGGEALYRRLKELSLMSSELDPADYGHGMPRALQ</sequence>
<evidence type="ECO:0000256" key="2">
    <source>
        <dbReference type="ARBA" id="ARBA00022670"/>
    </source>
</evidence>
<dbReference type="Proteomes" id="UP001416858">
    <property type="component" value="Unassembled WGS sequence"/>
</dbReference>
<accession>A0ABP9VLV2</accession>
<dbReference type="Pfam" id="PF00082">
    <property type="entry name" value="Peptidase_S8"/>
    <property type="match status" value="1"/>
</dbReference>
<dbReference type="InterPro" id="IPR023828">
    <property type="entry name" value="Peptidase_S8_Ser-AS"/>
</dbReference>
<keyword evidence="2 5" id="KW-0645">Protease</keyword>
<feature type="active site" description="Charge relay system" evidence="5">
    <location>
        <position position="298"/>
    </location>
</feature>
<feature type="domain" description="Peptidase S8/S53" evidence="8">
    <location>
        <begin position="258"/>
        <end position="498"/>
    </location>
</feature>
<dbReference type="InterPro" id="IPR015500">
    <property type="entry name" value="Peptidase_S8_subtilisin-rel"/>
</dbReference>
<keyword evidence="4 5" id="KW-0720">Serine protease</keyword>
<reference evidence="9 10" key="1">
    <citation type="submission" date="2024-02" db="EMBL/GenBank/DDBJ databases">
        <title>Rhodopirellula caenicola NBRC 110016.</title>
        <authorList>
            <person name="Ichikawa N."/>
            <person name="Katano-Makiyama Y."/>
            <person name="Hidaka K."/>
        </authorList>
    </citation>
    <scope>NUCLEOTIDE SEQUENCE [LARGE SCALE GENOMIC DNA]</scope>
    <source>
        <strain evidence="9 10">NBRC 110016</strain>
    </source>
</reference>
<evidence type="ECO:0000256" key="1">
    <source>
        <dbReference type="ARBA" id="ARBA00011073"/>
    </source>
</evidence>
<dbReference type="RefSeq" id="WP_345683126.1">
    <property type="nucleotide sequence ID" value="NZ_BAABRO010000002.1"/>
</dbReference>
<dbReference type="PROSITE" id="PS00136">
    <property type="entry name" value="SUBTILASE_ASP"/>
    <property type="match status" value="1"/>
</dbReference>
<dbReference type="PROSITE" id="PS51892">
    <property type="entry name" value="SUBTILASE"/>
    <property type="match status" value="1"/>
</dbReference>
<evidence type="ECO:0000313" key="9">
    <source>
        <dbReference type="EMBL" id="GAA5506172.1"/>
    </source>
</evidence>
<organism evidence="9 10">
    <name type="scientific">Novipirellula caenicola</name>
    <dbReference type="NCBI Taxonomy" id="1536901"/>
    <lineage>
        <taxon>Bacteria</taxon>
        <taxon>Pseudomonadati</taxon>
        <taxon>Planctomycetota</taxon>
        <taxon>Planctomycetia</taxon>
        <taxon>Pirellulales</taxon>
        <taxon>Pirellulaceae</taxon>
        <taxon>Novipirellula</taxon>
    </lineage>
</organism>
<gene>
    <name evidence="9" type="ORF">Rcae01_01624</name>
</gene>
<evidence type="ECO:0000256" key="6">
    <source>
        <dbReference type="RuleBase" id="RU003355"/>
    </source>
</evidence>
<feature type="active site" description="Charge relay system" evidence="5">
    <location>
        <position position="468"/>
    </location>
</feature>
<name>A0ABP9VLV2_9BACT</name>
<dbReference type="InterPro" id="IPR022398">
    <property type="entry name" value="Peptidase_S8_His-AS"/>
</dbReference>
<feature type="active site" description="Charge relay system" evidence="5">
    <location>
        <position position="267"/>
    </location>
</feature>
<protein>
    <recommendedName>
        <fullName evidence="8">Peptidase S8/S53 domain-containing protein</fullName>
    </recommendedName>
</protein>
<keyword evidence="10" id="KW-1185">Reference proteome</keyword>
<dbReference type="PRINTS" id="PR00723">
    <property type="entry name" value="SUBTILISIN"/>
</dbReference>
<evidence type="ECO:0000256" key="4">
    <source>
        <dbReference type="ARBA" id="ARBA00022825"/>
    </source>
</evidence>
<evidence type="ECO:0000259" key="8">
    <source>
        <dbReference type="Pfam" id="PF00082"/>
    </source>
</evidence>
<dbReference type="InterPro" id="IPR000209">
    <property type="entry name" value="Peptidase_S8/S53_dom"/>
</dbReference>
<dbReference type="PROSITE" id="PS00138">
    <property type="entry name" value="SUBTILASE_SER"/>
    <property type="match status" value="1"/>
</dbReference>
<dbReference type="EMBL" id="BAABRO010000002">
    <property type="protein sequence ID" value="GAA5506172.1"/>
    <property type="molecule type" value="Genomic_DNA"/>
</dbReference>
<dbReference type="InterPro" id="IPR036852">
    <property type="entry name" value="Peptidase_S8/S53_dom_sf"/>
</dbReference>
<proteinExistence type="inferred from homology"/>
<dbReference type="SUPFAM" id="SSF52743">
    <property type="entry name" value="Subtilisin-like"/>
    <property type="match status" value="1"/>
</dbReference>
<dbReference type="InterPro" id="IPR050131">
    <property type="entry name" value="Peptidase_S8_subtilisin-like"/>
</dbReference>
<dbReference type="PANTHER" id="PTHR43806">
    <property type="entry name" value="PEPTIDASE S8"/>
    <property type="match status" value="1"/>
</dbReference>